<feature type="signal peptide" evidence="1">
    <location>
        <begin position="1"/>
        <end position="25"/>
    </location>
</feature>
<protein>
    <recommendedName>
        <fullName evidence="4">DUF680 domain-containing protein</fullName>
    </recommendedName>
</protein>
<evidence type="ECO:0000313" key="2">
    <source>
        <dbReference type="EMBL" id="WEX80457.1"/>
    </source>
</evidence>
<keyword evidence="3" id="KW-1185">Reference proteome</keyword>
<dbReference type="RefSeq" id="WP_280731169.1">
    <property type="nucleotide sequence ID" value="NZ_CP120367.1"/>
</dbReference>
<organism evidence="2 3">
    <name type="scientific">Sinorhizobium numidicum</name>
    <dbReference type="NCBI Taxonomy" id="680248"/>
    <lineage>
        <taxon>Bacteria</taxon>
        <taxon>Pseudomonadati</taxon>
        <taxon>Pseudomonadota</taxon>
        <taxon>Alphaproteobacteria</taxon>
        <taxon>Hyphomicrobiales</taxon>
        <taxon>Rhizobiaceae</taxon>
        <taxon>Sinorhizobium/Ensifer group</taxon>
        <taxon>Sinorhizobium</taxon>
    </lineage>
</organism>
<evidence type="ECO:0008006" key="4">
    <source>
        <dbReference type="Google" id="ProtNLM"/>
    </source>
</evidence>
<feature type="chain" id="PRO_5047234566" description="DUF680 domain-containing protein" evidence="1">
    <location>
        <begin position="26"/>
        <end position="90"/>
    </location>
</feature>
<keyword evidence="1" id="KW-0732">Signal</keyword>
<evidence type="ECO:0000256" key="1">
    <source>
        <dbReference type="SAM" id="SignalP"/>
    </source>
</evidence>
<dbReference type="Proteomes" id="UP001235547">
    <property type="component" value="Chromosome 2"/>
</dbReference>
<gene>
    <name evidence="2" type="ORF">PYH38_001899</name>
</gene>
<accession>A0ABY8CRD4</accession>
<name>A0ABY8CRD4_9HYPH</name>
<evidence type="ECO:0000313" key="3">
    <source>
        <dbReference type="Proteomes" id="UP001235547"/>
    </source>
</evidence>
<sequence>MTTKHYIVPAVVSFVTLASVGTAFAGGDYYEGVDISAKREPSSPTQKTDRGVTGAIRANAATYGFPHSAEPAPVVAKGGEGEYYKGISRR</sequence>
<dbReference type="EMBL" id="CP120370">
    <property type="protein sequence ID" value="WEX80457.1"/>
    <property type="molecule type" value="Genomic_DNA"/>
</dbReference>
<reference evidence="2 3" key="1">
    <citation type="submission" date="2023-03" db="EMBL/GenBank/DDBJ databases">
        <authorList>
            <person name="Kaur S."/>
            <person name="Espinosa-Saiz D."/>
            <person name="Velazquez E."/>
            <person name="Menendez E."/>
            <person name="diCenzo G.C."/>
        </authorList>
    </citation>
    <scope>NUCLEOTIDE SEQUENCE [LARGE SCALE GENOMIC DNA]</scope>
    <source>
        <strain evidence="2 3">LMG 27395</strain>
    </source>
</reference>
<proteinExistence type="predicted"/>